<dbReference type="Proteomes" id="UP001575105">
    <property type="component" value="Unassembled WGS sequence"/>
</dbReference>
<dbReference type="RefSeq" id="WP_425345843.1">
    <property type="nucleotide sequence ID" value="NZ_JBGUBD010000006.1"/>
</dbReference>
<evidence type="ECO:0008006" key="3">
    <source>
        <dbReference type="Google" id="ProtNLM"/>
    </source>
</evidence>
<organism evidence="1 2">
    <name type="scientific">Natronomicrosphaera hydrolytica</name>
    <dbReference type="NCBI Taxonomy" id="3242702"/>
    <lineage>
        <taxon>Bacteria</taxon>
        <taxon>Pseudomonadati</taxon>
        <taxon>Planctomycetota</taxon>
        <taxon>Phycisphaerae</taxon>
        <taxon>Phycisphaerales</taxon>
        <taxon>Phycisphaeraceae</taxon>
        <taxon>Natronomicrosphaera</taxon>
    </lineage>
</organism>
<protein>
    <recommendedName>
        <fullName evidence="3">Sugar phosphate isomerase/epimerase</fullName>
    </recommendedName>
</protein>
<name>A0ABV4U5Q0_9BACT</name>
<dbReference type="InterPro" id="IPR036237">
    <property type="entry name" value="Xyl_isomerase-like_sf"/>
</dbReference>
<keyword evidence="2" id="KW-1185">Reference proteome</keyword>
<accession>A0ABV4U5Q0</accession>
<dbReference type="EMBL" id="JBGUBD010000006">
    <property type="protein sequence ID" value="MFA9478924.1"/>
    <property type="molecule type" value="Genomic_DNA"/>
</dbReference>
<evidence type="ECO:0000313" key="1">
    <source>
        <dbReference type="EMBL" id="MFA9478924.1"/>
    </source>
</evidence>
<proteinExistence type="predicted"/>
<reference evidence="1 2" key="1">
    <citation type="submission" date="2024-08" db="EMBL/GenBank/DDBJ databases">
        <title>Whole-genome sequencing of halo(alkali)philic microorganisms from hypersaline lakes.</title>
        <authorList>
            <person name="Sorokin D.Y."/>
            <person name="Merkel A.Y."/>
            <person name="Messina E."/>
            <person name="Yakimov M."/>
        </authorList>
    </citation>
    <scope>NUCLEOTIDE SEQUENCE [LARGE SCALE GENOMIC DNA]</scope>
    <source>
        <strain evidence="1 2">AB-hyl4</strain>
    </source>
</reference>
<dbReference type="Gene3D" id="3.20.20.150">
    <property type="entry name" value="Divalent-metal-dependent TIM barrel enzymes"/>
    <property type="match status" value="1"/>
</dbReference>
<sequence length="249" mass="27783">MRPIGFSSGALAYSDFRRAVQVARQHNLPALELSALRDHEVGPLFDALPDLNLEGIAHLSFHAPSRLTEWSETDLVSHVLDHVPQAWPVVVHPDVIENHQVWKPLGNRLCIENMDQRKECGRTAGELRPFFANLPDATFCLDLAHAHQIDPTMSVATDLLRVYGDRLKQVHCSELRDDSSHGPMSFRTLYAYRRIVDLLPADCPVIIEAVVAPDEVKAELDITRLALTDKASFDAWRQNEGLASCAVPA</sequence>
<evidence type="ECO:0000313" key="2">
    <source>
        <dbReference type="Proteomes" id="UP001575105"/>
    </source>
</evidence>
<gene>
    <name evidence="1" type="ORF">ACERK3_11550</name>
</gene>
<comment type="caution">
    <text evidence="1">The sequence shown here is derived from an EMBL/GenBank/DDBJ whole genome shotgun (WGS) entry which is preliminary data.</text>
</comment>
<dbReference type="SUPFAM" id="SSF51658">
    <property type="entry name" value="Xylose isomerase-like"/>
    <property type="match status" value="1"/>
</dbReference>